<proteinExistence type="predicted"/>
<dbReference type="Proteomes" id="UP001159428">
    <property type="component" value="Unassembled WGS sequence"/>
</dbReference>
<name>A0AAU9Y7R4_9CNID</name>
<reference evidence="1 2" key="1">
    <citation type="submission" date="2022-05" db="EMBL/GenBank/DDBJ databases">
        <authorList>
            <consortium name="Genoscope - CEA"/>
            <person name="William W."/>
        </authorList>
    </citation>
    <scope>NUCLEOTIDE SEQUENCE [LARGE SCALE GENOMIC DNA]</scope>
</reference>
<comment type="caution">
    <text evidence="1">The sequence shown here is derived from an EMBL/GenBank/DDBJ whole genome shotgun (WGS) entry which is preliminary data.</text>
</comment>
<dbReference type="AlphaFoldDB" id="A0AAU9Y7R4"/>
<sequence length="172" mass="18526">MAWNRTSGGERGNRLTVNSQVIASLPRHSLNMSCSAYIKDPSLEELCHKRLEFFSNTTTILVKLRNLSRDEHWNFTLTHALGGLSPCSPQEIKIVRVIVPSPVVLSTVSAVANNTVRTPISVVPPPISTTLTGSSSSVQNTARPPTTGTGNRYEAIISVPIVVLAVLIALLS</sequence>
<organism evidence="1 2">
    <name type="scientific">Pocillopora meandrina</name>
    <dbReference type="NCBI Taxonomy" id="46732"/>
    <lineage>
        <taxon>Eukaryota</taxon>
        <taxon>Metazoa</taxon>
        <taxon>Cnidaria</taxon>
        <taxon>Anthozoa</taxon>
        <taxon>Hexacorallia</taxon>
        <taxon>Scleractinia</taxon>
        <taxon>Astrocoeniina</taxon>
        <taxon>Pocilloporidae</taxon>
        <taxon>Pocillopora</taxon>
    </lineage>
</organism>
<evidence type="ECO:0000313" key="2">
    <source>
        <dbReference type="Proteomes" id="UP001159428"/>
    </source>
</evidence>
<protein>
    <submittedName>
        <fullName evidence="1">Uncharacterized protein</fullName>
    </submittedName>
</protein>
<accession>A0AAU9Y7R4</accession>
<evidence type="ECO:0000313" key="1">
    <source>
        <dbReference type="EMBL" id="CAH3169137.1"/>
    </source>
</evidence>
<gene>
    <name evidence="1" type="ORF">PMEA_00011739</name>
</gene>
<keyword evidence="2" id="KW-1185">Reference proteome</keyword>
<dbReference type="EMBL" id="CALNXJ010000200">
    <property type="protein sequence ID" value="CAH3169137.1"/>
    <property type="molecule type" value="Genomic_DNA"/>
</dbReference>